<dbReference type="PANTHER" id="PTHR31126">
    <property type="entry name" value="TYROSINE-PROTEIN PHOSPHATASE"/>
    <property type="match status" value="1"/>
</dbReference>
<dbReference type="GO" id="GO:0005737">
    <property type="term" value="C:cytoplasm"/>
    <property type="evidence" value="ECO:0007669"/>
    <property type="project" value="TreeGrafter"/>
</dbReference>
<feature type="region of interest" description="Disordered" evidence="2">
    <location>
        <begin position="200"/>
        <end position="344"/>
    </location>
</feature>
<evidence type="ECO:0000256" key="1">
    <source>
        <dbReference type="ARBA" id="ARBA00022801"/>
    </source>
</evidence>
<organism evidence="3 4">
    <name type="scientific">Novymonas esmeraldas</name>
    <dbReference type="NCBI Taxonomy" id="1808958"/>
    <lineage>
        <taxon>Eukaryota</taxon>
        <taxon>Discoba</taxon>
        <taxon>Euglenozoa</taxon>
        <taxon>Kinetoplastea</taxon>
        <taxon>Metakinetoplastina</taxon>
        <taxon>Trypanosomatida</taxon>
        <taxon>Trypanosomatidae</taxon>
        <taxon>Novymonas</taxon>
    </lineage>
</organism>
<dbReference type="PANTHER" id="PTHR31126:SF58">
    <property type="entry name" value="TYROSINE PHOSPHATASE"/>
    <property type="match status" value="1"/>
</dbReference>
<keyword evidence="4" id="KW-1185">Reference proteome</keyword>
<feature type="compositionally biased region" description="Basic residues" evidence="2">
    <location>
        <begin position="202"/>
        <end position="214"/>
    </location>
</feature>
<keyword evidence="1" id="KW-0378">Hydrolase</keyword>
<evidence type="ECO:0000256" key="2">
    <source>
        <dbReference type="SAM" id="MobiDB-lite"/>
    </source>
</evidence>
<dbReference type="EMBL" id="JAECZO010000001">
    <property type="protein sequence ID" value="KAK7199706.1"/>
    <property type="molecule type" value="Genomic_DNA"/>
</dbReference>
<dbReference type="InterPro" id="IPR029021">
    <property type="entry name" value="Prot-tyrosine_phosphatase-like"/>
</dbReference>
<sequence>MTNVGKTSGPVLVPPSNFAMVEDGVYRSAYPTEATVPYLRHVGITHVVLLSMEQLPGPVKRLLASEVTGKGTSDYLTRGPIRVIEMVDMHTWCVDSISSGDDFSRRDVTRALDFAVDRRWHPVLFACPLGEIQTNVVVGCMRRYQHWALSSIFSECELYTSVSRALRHSILLFIESWDPASYPISAVNVQFRNREMALRERSRVHKERRRHRHAAAANGGARRATNNGSESMEDTEEDEEAEEDGEAPHSGVSDVPEKTSVDGKLSSTISSPRRTQSEVSVASTPPAMQLKPPHADAAFISTSGQRPPMMMRRAAAAAARQREHQQQQRADAHHHTQSTTAERDGRAVLSQLEDAAEAGVVWAEWYVEALRVGEELASRASGSTSTGHGLVEVFPGAVVPPPHVLYAAARNPPALDPRSTFTKESIVEEDDD</sequence>
<dbReference type="InterPro" id="IPR004861">
    <property type="entry name" value="Siw14-like"/>
</dbReference>
<reference evidence="3 4" key="1">
    <citation type="journal article" date="2021" name="MBio">
        <title>A New Model Trypanosomatid, Novymonas esmeraldas: Genomic Perception of Its 'Candidatus Pandoraea novymonadis' Endosymbiont.</title>
        <authorList>
            <person name="Zakharova A."/>
            <person name="Saura A."/>
            <person name="Butenko A."/>
            <person name="Podesvova L."/>
            <person name="Warmusova S."/>
            <person name="Kostygov A.Y."/>
            <person name="Nenarokova A."/>
            <person name="Lukes J."/>
            <person name="Opperdoes F.R."/>
            <person name="Yurchenko V."/>
        </authorList>
    </citation>
    <scope>NUCLEOTIDE SEQUENCE [LARGE SCALE GENOMIC DNA]</scope>
    <source>
        <strain evidence="3 4">E262AT.01</strain>
    </source>
</reference>
<feature type="region of interest" description="Disordered" evidence="2">
    <location>
        <begin position="410"/>
        <end position="432"/>
    </location>
</feature>
<feature type="compositionally biased region" description="Polar residues" evidence="2">
    <location>
        <begin position="265"/>
        <end position="283"/>
    </location>
</feature>
<comment type="caution">
    <text evidence="3">The sequence shown here is derived from an EMBL/GenBank/DDBJ whole genome shotgun (WGS) entry which is preliminary data.</text>
</comment>
<evidence type="ECO:0000313" key="3">
    <source>
        <dbReference type="EMBL" id="KAK7199706.1"/>
    </source>
</evidence>
<dbReference type="InterPro" id="IPR020428">
    <property type="entry name" value="PFA-DSPs"/>
</dbReference>
<dbReference type="AlphaFoldDB" id="A0AAW0F2R2"/>
<feature type="compositionally biased region" description="Low complexity" evidence="2">
    <location>
        <begin position="215"/>
        <end position="230"/>
    </location>
</feature>
<accession>A0AAW0F2R2</accession>
<evidence type="ECO:0000313" key="4">
    <source>
        <dbReference type="Proteomes" id="UP001430356"/>
    </source>
</evidence>
<dbReference type="SUPFAM" id="SSF52799">
    <property type="entry name" value="(Phosphotyrosine protein) phosphatases II"/>
    <property type="match status" value="1"/>
</dbReference>
<name>A0AAW0F2R2_9TRYP</name>
<gene>
    <name evidence="3" type="ORF">NESM_000016500</name>
</gene>
<dbReference type="Proteomes" id="UP001430356">
    <property type="component" value="Unassembled WGS sequence"/>
</dbReference>
<dbReference type="GO" id="GO:0016791">
    <property type="term" value="F:phosphatase activity"/>
    <property type="evidence" value="ECO:0007669"/>
    <property type="project" value="InterPro"/>
</dbReference>
<dbReference type="Pfam" id="PF03162">
    <property type="entry name" value="Y_phosphatase2"/>
    <property type="match status" value="1"/>
</dbReference>
<dbReference type="CDD" id="cd14501">
    <property type="entry name" value="PFA-DSP"/>
    <property type="match status" value="1"/>
</dbReference>
<dbReference type="Gene3D" id="3.90.190.10">
    <property type="entry name" value="Protein tyrosine phosphatase superfamily"/>
    <property type="match status" value="1"/>
</dbReference>
<dbReference type="PRINTS" id="PR01911">
    <property type="entry name" value="PFDSPHPHTASE"/>
</dbReference>
<dbReference type="FunFam" id="3.90.190.10:FF:000187">
    <property type="entry name" value="Tyrosine phosphatase family, putative"/>
    <property type="match status" value="1"/>
</dbReference>
<feature type="compositionally biased region" description="Basic and acidic residues" evidence="2">
    <location>
        <begin position="320"/>
        <end position="334"/>
    </location>
</feature>
<protein>
    <submittedName>
        <fullName evidence="3">Tyrosine phosphatase family</fullName>
    </submittedName>
</protein>
<feature type="compositionally biased region" description="Acidic residues" evidence="2">
    <location>
        <begin position="231"/>
        <end position="245"/>
    </location>
</feature>
<proteinExistence type="predicted"/>